<comment type="pathway">
    <text evidence="3 9">Carbohydrate degradation; glycolysis; pyruvate from D-glyceraldehyde 3-phosphate: step 3/5.</text>
</comment>
<evidence type="ECO:0000256" key="9">
    <source>
        <dbReference type="HAMAP-Rule" id="MF_01038"/>
    </source>
</evidence>
<feature type="binding site" evidence="9 13">
    <location>
        <position position="30"/>
    </location>
    <ligand>
        <name>Mn(2+)</name>
        <dbReference type="ChEBI" id="CHEBI:29035"/>
        <label>2</label>
    </ligand>
</feature>
<feature type="active site" description="Phosphoserine intermediate" evidence="9 11">
    <location>
        <position position="80"/>
    </location>
</feature>
<feature type="binding site" evidence="9 13">
    <location>
        <position position="458"/>
    </location>
    <ligand>
        <name>Mn(2+)</name>
        <dbReference type="ChEBI" id="CHEBI:29035"/>
        <label>2</label>
    </ligand>
</feature>
<evidence type="ECO:0000256" key="13">
    <source>
        <dbReference type="PIRSR" id="PIRSR001492-3"/>
    </source>
</evidence>
<dbReference type="FunFam" id="3.40.1450.10:FF:000002">
    <property type="entry name" value="2,3-bisphosphoglycerate-independent phosphoglycerate mutase"/>
    <property type="match status" value="1"/>
</dbReference>
<evidence type="ECO:0000256" key="6">
    <source>
        <dbReference type="ARBA" id="ARBA00023152"/>
    </source>
</evidence>
<dbReference type="AlphaFoldDB" id="A0A4R3J7J5"/>
<dbReference type="Pfam" id="PF06415">
    <property type="entry name" value="iPGM_N"/>
    <property type="match status" value="1"/>
</dbReference>
<comment type="similarity">
    <text evidence="4 9">Belongs to the BPG-independent phosphoglycerate mutase family.</text>
</comment>
<feature type="binding site" evidence="9 13">
    <location>
        <position position="80"/>
    </location>
    <ligand>
        <name>Mn(2+)</name>
        <dbReference type="ChEBI" id="CHEBI:29035"/>
        <label>2</label>
    </ligand>
</feature>
<evidence type="ECO:0000256" key="4">
    <source>
        <dbReference type="ARBA" id="ARBA00008819"/>
    </source>
</evidence>
<feature type="binding site" evidence="9 13">
    <location>
        <position position="417"/>
    </location>
    <ligand>
        <name>Mn(2+)</name>
        <dbReference type="ChEBI" id="CHEBI:29035"/>
        <label>1</label>
    </ligand>
</feature>
<dbReference type="PANTHER" id="PTHR31637:SF0">
    <property type="entry name" value="2,3-BISPHOSPHOGLYCERATE-INDEPENDENT PHOSPHOGLYCERATE MUTASE"/>
    <property type="match status" value="1"/>
</dbReference>
<feature type="binding site" evidence="9 12">
    <location>
        <position position="208"/>
    </location>
    <ligand>
        <name>substrate</name>
    </ligand>
</feature>
<feature type="binding site" evidence="9 13">
    <location>
        <position position="459"/>
    </location>
    <ligand>
        <name>Mn(2+)</name>
        <dbReference type="ChEBI" id="CHEBI:29035"/>
        <label>2</label>
    </ligand>
</feature>
<dbReference type="GO" id="GO:0004619">
    <property type="term" value="F:phosphoglycerate mutase activity"/>
    <property type="evidence" value="ECO:0007669"/>
    <property type="project" value="UniProtKB-UniRule"/>
</dbReference>
<comment type="function">
    <text evidence="2 9">Catalyzes the interconversion of 2-phosphoglycerate and 3-phosphoglycerate.</text>
</comment>
<dbReference type="InterPro" id="IPR036646">
    <property type="entry name" value="PGAM_B_sf"/>
</dbReference>
<keyword evidence="5 9" id="KW-0479">Metal-binding</keyword>
<feature type="binding site" evidence="9 13">
    <location>
        <position position="475"/>
    </location>
    <ligand>
        <name>Mn(2+)</name>
        <dbReference type="ChEBI" id="CHEBI:29035"/>
        <label>1</label>
    </ligand>
</feature>
<evidence type="ECO:0000256" key="3">
    <source>
        <dbReference type="ARBA" id="ARBA00004798"/>
    </source>
</evidence>
<evidence type="ECO:0000256" key="12">
    <source>
        <dbReference type="PIRSR" id="PIRSR001492-2"/>
    </source>
</evidence>
<dbReference type="InterPro" id="IPR006124">
    <property type="entry name" value="Metalloenzyme"/>
</dbReference>
<evidence type="ECO:0000256" key="5">
    <source>
        <dbReference type="ARBA" id="ARBA00022723"/>
    </source>
</evidence>
<feature type="binding site" evidence="9 12">
    <location>
        <begin position="274"/>
        <end position="277"/>
    </location>
    <ligand>
        <name>substrate</name>
    </ligand>
</feature>
<evidence type="ECO:0000256" key="8">
    <source>
        <dbReference type="ARBA" id="ARBA00023235"/>
    </source>
</evidence>
<dbReference type="GO" id="GO:0005829">
    <property type="term" value="C:cytosol"/>
    <property type="evidence" value="ECO:0007669"/>
    <property type="project" value="TreeGrafter"/>
</dbReference>
<evidence type="ECO:0000256" key="1">
    <source>
        <dbReference type="ARBA" id="ARBA00000370"/>
    </source>
</evidence>
<evidence type="ECO:0000256" key="7">
    <source>
        <dbReference type="ARBA" id="ARBA00023211"/>
    </source>
</evidence>
<dbReference type="Gene3D" id="3.40.720.10">
    <property type="entry name" value="Alkaline Phosphatase, subunit A"/>
    <property type="match status" value="1"/>
</dbReference>
<keyword evidence="17" id="KW-1185">Reference proteome</keyword>
<keyword evidence="8 9" id="KW-0413">Isomerase</keyword>
<dbReference type="SUPFAM" id="SSF53649">
    <property type="entry name" value="Alkaline phosphatase-like"/>
    <property type="match status" value="1"/>
</dbReference>
<feature type="domain" description="BPG-independent PGAM N-terminal" evidence="15">
    <location>
        <begin position="100"/>
        <end position="311"/>
    </location>
</feature>
<evidence type="ECO:0000256" key="11">
    <source>
        <dbReference type="PIRSR" id="PIRSR001492-1"/>
    </source>
</evidence>
<feature type="binding site" evidence="9 12">
    <location>
        <position position="202"/>
    </location>
    <ligand>
        <name>substrate</name>
    </ligand>
</feature>
<organism evidence="16 17">
    <name type="scientific">Varunaivibrio sulfuroxidans</name>
    <dbReference type="NCBI Taxonomy" id="1773489"/>
    <lineage>
        <taxon>Bacteria</taxon>
        <taxon>Pseudomonadati</taxon>
        <taxon>Pseudomonadota</taxon>
        <taxon>Alphaproteobacteria</taxon>
        <taxon>Rhodospirillales</taxon>
        <taxon>Magnetovibrionaceae</taxon>
        <taxon>Varunaivibrio</taxon>
    </lineage>
</organism>
<dbReference type="Gene3D" id="3.40.1450.10">
    <property type="entry name" value="BPG-independent phosphoglycerate mutase, domain B"/>
    <property type="match status" value="1"/>
</dbReference>
<dbReference type="GO" id="GO:0030145">
    <property type="term" value="F:manganese ion binding"/>
    <property type="evidence" value="ECO:0007669"/>
    <property type="project" value="UniProtKB-UniRule"/>
</dbReference>
<dbReference type="RefSeq" id="WP_243644812.1">
    <property type="nucleotide sequence ID" value="NZ_CP119676.1"/>
</dbReference>
<proteinExistence type="inferred from homology"/>
<protein>
    <recommendedName>
        <fullName evidence="9 10">2,3-bisphosphoglycerate-independent phosphoglycerate mutase</fullName>
        <shortName evidence="9">BPG-independent PGAM</shortName>
        <shortName evidence="9">Phosphoglyceromutase</shortName>
        <shortName evidence="9">iPGM</shortName>
        <ecNumber evidence="9 10">5.4.2.12</ecNumber>
    </recommendedName>
</protein>
<dbReference type="GO" id="GO:0006007">
    <property type="term" value="P:glucose catabolic process"/>
    <property type="evidence" value="ECO:0007669"/>
    <property type="project" value="InterPro"/>
</dbReference>
<dbReference type="Proteomes" id="UP000295304">
    <property type="component" value="Unassembled WGS sequence"/>
</dbReference>
<keyword evidence="7 9" id="KW-0464">Manganese</keyword>
<feature type="binding site" evidence="9 12">
    <location>
        <position position="350"/>
    </location>
    <ligand>
        <name>substrate</name>
    </ligand>
</feature>
<reference evidence="16 17" key="1">
    <citation type="submission" date="2019-03" db="EMBL/GenBank/DDBJ databases">
        <title>Genomic Encyclopedia of Type Strains, Phase IV (KMG-IV): sequencing the most valuable type-strain genomes for metagenomic binning, comparative biology and taxonomic classification.</title>
        <authorList>
            <person name="Goeker M."/>
        </authorList>
    </citation>
    <scope>NUCLEOTIDE SEQUENCE [LARGE SCALE GENOMIC DNA]</scope>
    <source>
        <strain evidence="16 17">DSM 101688</strain>
    </source>
</reference>
<dbReference type="Pfam" id="PF01676">
    <property type="entry name" value="Metalloenzyme"/>
    <property type="match status" value="1"/>
</dbReference>
<sequence>MKKPDMPSDVKRRSSRGGEIPRPVVLCILDGWGEREDGDDNAIALARAPHWSHIKAHYPHARLEASALKVGLPEGQMGNSEVGHMTLGAGRVLLQDLPRIDKAIAGGDLARHPTLVKMIATLKETGKICHLMGLLSPGGVHSYQAHIEALVKIIAGAGVKVRLHAFLDGRDTPPSSGLGYMRAFLETCADVPGVSVATVSGRYFAMDRDNRWERVEQAYRALVGAAGTPRSASALEAIGDAYDNAVTDEFVLPTVVGDYRGMDDGDAVVMANFRADRAREILTALLAPDFKGFARDRKIDLSACIAMTDYSAQLTPFYDVLFPSEAPRRILSEVVSDAGLRQLHIAETEKYAHVTFFFNGGREDPFPGEERILVPSPKVATYDLKPEMSAREVTDNILDAIRGERFDLIVANYANGDMVGHTGKLDAAIKAVETLDEVLARLERALLDVGGVMVLTADHGNCETMRDGDQPHTAHTLNSVPVVLVNGPRRVLGVHDGDLADVAPTVLDLLGLAQPVEMTGKTLIDSAPRDLDA</sequence>
<dbReference type="InterPro" id="IPR011258">
    <property type="entry name" value="BPG-indep_PGM_N"/>
</dbReference>
<dbReference type="PANTHER" id="PTHR31637">
    <property type="entry name" value="2,3-BISPHOSPHOGLYCERATE-INDEPENDENT PHOSPHOGLYCERATE MUTASE"/>
    <property type="match status" value="1"/>
</dbReference>
<feature type="binding site" evidence="9 12">
    <location>
        <position position="141"/>
    </location>
    <ligand>
        <name>substrate</name>
    </ligand>
</feature>
<evidence type="ECO:0000313" key="16">
    <source>
        <dbReference type="EMBL" id="TCS60873.1"/>
    </source>
</evidence>
<comment type="catalytic activity">
    <reaction evidence="1 9">
        <text>(2R)-2-phosphoglycerate = (2R)-3-phosphoglycerate</text>
        <dbReference type="Rhea" id="RHEA:15901"/>
        <dbReference type="ChEBI" id="CHEBI:58272"/>
        <dbReference type="ChEBI" id="CHEBI:58289"/>
        <dbReference type="EC" id="5.4.2.12"/>
    </reaction>
</comment>
<dbReference type="GO" id="GO:0006096">
    <property type="term" value="P:glycolytic process"/>
    <property type="evidence" value="ECO:0007669"/>
    <property type="project" value="UniProtKB-UniRule"/>
</dbReference>
<dbReference type="SUPFAM" id="SSF64158">
    <property type="entry name" value="2,3-Bisphosphoglycerate-independent phosphoglycerate mutase, substrate-binding domain"/>
    <property type="match status" value="1"/>
</dbReference>
<comment type="caution">
    <text evidence="16">The sequence shown here is derived from an EMBL/GenBank/DDBJ whole genome shotgun (WGS) entry which is preliminary data.</text>
</comment>
<dbReference type="NCBIfam" id="TIGR01307">
    <property type="entry name" value="pgm_bpd_ind"/>
    <property type="match status" value="1"/>
</dbReference>
<feature type="binding site" evidence="9 13">
    <location>
        <position position="421"/>
    </location>
    <ligand>
        <name>Mn(2+)</name>
        <dbReference type="ChEBI" id="CHEBI:29035"/>
        <label>1</label>
    </ligand>
</feature>
<comment type="subunit">
    <text evidence="9">Monomer.</text>
</comment>
<comment type="cofactor">
    <cofactor evidence="9">
        <name>Mn(2+)</name>
        <dbReference type="ChEBI" id="CHEBI:29035"/>
    </cofactor>
    <text evidence="9">Binds 2 manganese ions per subunit.</text>
</comment>
<gene>
    <name evidence="9" type="primary">gpmI</name>
    <name evidence="16" type="ORF">EDD55_10933</name>
</gene>
<evidence type="ECO:0000313" key="17">
    <source>
        <dbReference type="Proteomes" id="UP000295304"/>
    </source>
</evidence>
<dbReference type="EC" id="5.4.2.12" evidence="9 10"/>
<dbReference type="InterPro" id="IPR017850">
    <property type="entry name" value="Alkaline_phosphatase_core_sf"/>
</dbReference>
<dbReference type="EMBL" id="SLZW01000009">
    <property type="protein sequence ID" value="TCS60873.1"/>
    <property type="molecule type" value="Genomic_DNA"/>
</dbReference>
<dbReference type="PIRSF" id="PIRSF001492">
    <property type="entry name" value="IPGAM"/>
    <property type="match status" value="1"/>
</dbReference>
<accession>A0A4R3J7J5</accession>
<dbReference type="HAMAP" id="MF_01038">
    <property type="entry name" value="GpmI"/>
    <property type="match status" value="1"/>
</dbReference>
<keyword evidence="6 9" id="KW-0324">Glycolysis</keyword>
<dbReference type="InterPro" id="IPR005995">
    <property type="entry name" value="Pgm_bpd_ind"/>
</dbReference>
<evidence type="ECO:0000256" key="2">
    <source>
        <dbReference type="ARBA" id="ARBA00002315"/>
    </source>
</evidence>
<dbReference type="UniPathway" id="UPA00109">
    <property type="reaction ID" value="UER00186"/>
</dbReference>
<evidence type="ECO:0000259" key="14">
    <source>
        <dbReference type="Pfam" id="PF01676"/>
    </source>
</evidence>
<evidence type="ECO:0000259" key="15">
    <source>
        <dbReference type="Pfam" id="PF06415"/>
    </source>
</evidence>
<dbReference type="CDD" id="cd16010">
    <property type="entry name" value="iPGM"/>
    <property type="match status" value="1"/>
</dbReference>
<feature type="domain" description="Metalloenzyme" evidence="14">
    <location>
        <begin position="23"/>
        <end position="513"/>
    </location>
</feature>
<feature type="binding site" evidence="9 12">
    <location>
        <begin position="170"/>
        <end position="171"/>
    </location>
    <ligand>
        <name>substrate</name>
    </ligand>
</feature>
<name>A0A4R3J7J5_9PROT</name>
<evidence type="ECO:0000256" key="10">
    <source>
        <dbReference type="NCBIfam" id="TIGR01307"/>
    </source>
</evidence>